<protein>
    <recommendedName>
        <fullName evidence="4">Protein SPA, chloroplastic</fullName>
    </recommendedName>
</protein>
<accession>A0A2I0KDY5</accession>
<feature type="transmembrane region" description="Helical" evidence="1">
    <location>
        <begin position="136"/>
        <end position="162"/>
    </location>
</feature>
<keyword evidence="3" id="KW-1185">Reference proteome</keyword>
<evidence type="ECO:0008006" key="4">
    <source>
        <dbReference type="Google" id="ProtNLM"/>
    </source>
</evidence>
<dbReference type="EMBL" id="PGOL01000658">
    <property type="protein sequence ID" value="PKI66728.1"/>
    <property type="molecule type" value="Genomic_DNA"/>
</dbReference>
<name>A0A2I0KDY5_PUNGR</name>
<dbReference type="InterPro" id="IPR036410">
    <property type="entry name" value="HSP_DnaJ_Cys-rich_dom_sf"/>
</dbReference>
<evidence type="ECO:0000313" key="3">
    <source>
        <dbReference type="Proteomes" id="UP000233551"/>
    </source>
</evidence>
<dbReference type="SUPFAM" id="SSF57938">
    <property type="entry name" value="DnaJ/Hsp40 cysteine-rich domain"/>
    <property type="match status" value="1"/>
</dbReference>
<organism evidence="2 3">
    <name type="scientific">Punica granatum</name>
    <name type="common">Pomegranate</name>
    <dbReference type="NCBI Taxonomy" id="22663"/>
    <lineage>
        <taxon>Eukaryota</taxon>
        <taxon>Viridiplantae</taxon>
        <taxon>Streptophyta</taxon>
        <taxon>Embryophyta</taxon>
        <taxon>Tracheophyta</taxon>
        <taxon>Spermatophyta</taxon>
        <taxon>Magnoliopsida</taxon>
        <taxon>eudicotyledons</taxon>
        <taxon>Gunneridae</taxon>
        <taxon>Pentapetalae</taxon>
        <taxon>rosids</taxon>
        <taxon>malvids</taxon>
        <taxon>Myrtales</taxon>
        <taxon>Lythraceae</taxon>
        <taxon>Punica</taxon>
    </lineage>
</organism>
<keyword evidence="1" id="KW-0812">Transmembrane</keyword>
<evidence type="ECO:0000313" key="2">
    <source>
        <dbReference type="EMBL" id="PKI66728.1"/>
    </source>
</evidence>
<dbReference type="AlphaFoldDB" id="A0A2I0KDY5"/>
<proteinExistence type="predicted"/>
<evidence type="ECO:0000256" key="1">
    <source>
        <dbReference type="SAM" id="Phobius"/>
    </source>
</evidence>
<reference evidence="2 3" key="1">
    <citation type="submission" date="2017-11" db="EMBL/GenBank/DDBJ databases">
        <title>De-novo sequencing of pomegranate (Punica granatum L.) genome.</title>
        <authorList>
            <person name="Akparov Z."/>
            <person name="Amiraslanov A."/>
            <person name="Hajiyeva S."/>
            <person name="Abbasov M."/>
            <person name="Kaur K."/>
            <person name="Hamwieh A."/>
            <person name="Solovyev V."/>
            <person name="Salamov A."/>
            <person name="Braich B."/>
            <person name="Kosarev P."/>
            <person name="Mahmoud A."/>
            <person name="Hajiyev E."/>
            <person name="Babayeva S."/>
            <person name="Izzatullayeva V."/>
            <person name="Mammadov A."/>
            <person name="Mammadov A."/>
            <person name="Sharifova S."/>
            <person name="Ojaghi J."/>
            <person name="Eynullazada K."/>
            <person name="Bayramov B."/>
            <person name="Abdulazimova A."/>
            <person name="Shahmuradov I."/>
        </authorList>
    </citation>
    <scope>NUCLEOTIDE SEQUENCE [LARGE SCALE GENOMIC DNA]</scope>
    <source>
        <strain evidence="3">cv. AG2017</strain>
        <tissue evidence="2">Leaf</tissue>
    </source>
</reference>
<gene>
    <name evidence="2" type="ORF">CRG98_012923</name>
</gene>
<dbReference type="PANTHER" id="PTHR15852:SF29">
    <property type="entry name" value="PLASTID TRANSCRIPTIONALLY ACTIVE PROTEIN"/>
    <property type="match status" value="1"/>
</dbReference>
<comment type="caution">
    <text evidence="2">The sequence shown here is derived from an EMBL/GenBank/DDBJ whole genome shotgun (WGS) entry which is preliminary data.</text>
</comment>
<keyword evidence="1" id="KW-1133">Transmembrane helix</keyword>
<dbReference type="PANTHER" id="PTHR15852">
    <property type="entry name" value="PLASTID TRANSCRIPTIONALLY ACTIVE PROTEIN"/>
    <property type="match status" value="1"/>
</dbReference>
<dbReference type="Proteomes" id="UP000233551">
    <property type="component" value="Unassembled WGS sequence"/>
</dbReference>
<sequence length="233" mass="25162">MEQAVGHRRASRGSESHALINGRALSLGLSCLSTATALEGAPSNVNRSTRGCSCAVRPGHLSTCQILVGRTTATVVRGEALHNFSARKGQSFSNRATYSLGRWELGTEKHANCLWKGQTEEVDSYRKEMVPPQLRVLGGSAAIILGGFVTINVVSAVTMSVVRTVTERKRKKISLPCMVCKGKGFYICKLCRGNATIQWSPLYDPVAINPCVCPTCEGNRIQRCLNCLGKGYS</sequence>
<keyword evidence="1" id="KW-0472">Membrane</keyword>